<evidence type="ECO:0000313" key="2">
    <source>
        <dbReference type="EMBL" id="KAF4589437.1"/>
    </source>
</evidence>
<proteinExistence type="predicted"/>
<keyword evidence="3" id="KW-1185">Reference proteome</keyword>
<gene>
    <name evidence="2" type="ORF">GQ602_003326</name>
</gene>
<dbReference type="AlphaFoldDB" id="A0A8H4Q803"/>
<reference evidence="2 3" key="1">
    <citation type="journal article" date="2020" name="G3 (Bethesda)">
        <title>Genetic Underpinnings of Host Manipulation by Ophiocordyceps as Revealed by Comparative Transcriptomics.</title>
        <authorList>
            <person name="Will I."/>
            <person name="Das B."/>
            <person name="Trinh T."/>
            <person name="Brachmann A."/>
            <person name="Ohm R.A."/>
            <person name="de Bekker C."/>
        </authorList>
    </citation>
    <scope>NUCLEOTIDE SEQUENCE [LARGE SCALE GENOMIC DNA]</scope>
    <source>
        <strain evidence="2 3">EC05</strain>
    </source>
</reference>
<comment type="caution">
    <text evidence="2">The sequence shown here is derived from an EMBL/GenBank/DDBJ whole genome shotgun (WGS) entry which is preliminary data.</text>
</comment>
<feature type="region of interest" description="Disordered" evidence="1">
    <location>
        <begin position="1"/>
        <end position="24"/>
    </location>
</feature>
<organism evidence="2 3">
    <name type="scientific">Ophiocordyceps camponoti-floridani</name>
    <dbReference type="NCBI Taxonomy" id="2030778"/>
    <lineage>
        <taxon>Eukaryota</taxon>
        <taxon>Fungi</taxon>
        <taxon>Dikarya</taxon>
        <taxon>Ascomycota</taxon>
        <taxon>Pezizomycotina</taxon>
        <taxon>Sordariomycetes</taxon>
        <taxon>Hypocreomycetidae</taxon>
        <taxon>Hypocreales</taxon>
        <taxon>Ophiocordycipitaceae</taxon>
        <taxon>Ophiocordyceps</taxon>
    </lineage>
</organism>
<dbReference type="EMBL" id="JAACLJ010000003">
    <property type="protein sequence ID" value="KAF4589437.1"/>
    <property type="molecule type" value="Genomic_DNA"/>
</dbReference>
<name>A0A8H4Q803_9HYPO</name>
<accession>A0A8H4Q803</accession>
<sequence>MRLRAAQEIDSRPAETNGVGGREKNEEQRLLFGLFHSKSSSRKSSSRDTPFTIHQLGFFFHPSSCMPSCLAAYLSLLHRREPHVVDIQYLLRRRP</sequence>
<feature type="compositionally biased region" description="Basic and acidic residues" evidence="1">
    <location>
        <begin position="1"/>
        <end position="13"/>
    </location>
</feature>
<evidence type="ECO:0000256" key="1">
    <source>
        <dbReference type="SAM" id="MobiDB-lite"/>
    </source>
</evidence>
<evidence type="ECO:0000313" key="3">
    <source>
        <dbReference type="Proteomes" id="UP000562929"/>
    </source>
</evidence>
<dbReference type="Proteomes" id="UP000562929">
    <property type="component" value="Unassembled WGS sequence"/>
</dbReference>
<protein>
    <submittedName>
        <fullName evidence="2">Uncharacterized protein</fullName>
    </submittedName>
</protein>